<name>A0A9P4PYF4_9PLEO</name>
<keyword evidence="5" id="KW-0521">NADP</keyword>
<evidence type="ECO:0000256" key="6">
    <source>
        <dbReference type="ARBA" id="ARBA00023002"/>
    </source>
</evidence>
<evidence type="ECO:0000256" key="1">
    <source>
        <dbReference type="ARBA" id="ARBA00001974"/>
    </source>
</evidence>
<dbReference type="PANTHER" id="PTHR43098">
    <property type="entry name" value="L-ORNITHINE N(5)-MONOOXYGENASE-RELATED"/>
    <property type="match status" value="1"/>
</dbReference>
<evidence type="ECO:0000256" key="7">
    <source>
        <dbReference type="ARBA" id="ARBA00023033"/>
    </source>
</evidence>
<dbReference type="InterPro" id="IPR050775">
    <property type="entry name" value="FAD-binding_Monooxygenases"/>
</dbReference>
<dbReference type="Proteomes" id="UP000799764">
    <property type="component" value="Unassembled WGS sequence"/>
</dbReference>
<organism evidence="8 9">
    <name type="scientific">Karstenula rhodostoma CBS 690.94</name>
    <dbReference type="NCBI Taxonomy" id="1392251"/>
    <lineage>
        <taxon>Eukaryota</taxon>
        <taxon>Fungi</taxon>
        <taxon>Dikarya</taxon>
        <taxon>Ascomycota</taxon>
        <taxon>Pezizomycotina</taxon>
        <taxon>Dothideomycetes</taxon>
        <taxon>Pleosporomycetidae</taxon>
        <taxon>Pleosporales</taxon>
        <taxon>Massarineae</taxon>
        <taxon>Didymosphaeriaceae</taxon>
        <taxon>Karstenula</taxon>
    </lineage>
</organism>
<evidence type="ECO:0000256" key="5">
    <source>
        <dbReference type="ARBA" id="ARBA00022857"/>
    </source>
</evidence>
<protein>
    <submittedName>
        <fullName evidence="8">FAD/NAD(P)-binding domain-containing protein</fullName>
    </submittedName>
</protein>
<keyword evidence="9" id="KW-1185">Reference proteome</keyword>
<dbReference type="GO" id="GO:0004497">
    <property type="term" value="F:monooxygenase activity"/>
    <property type="evidence" value="ECO:0007669"/>
    <property type="project" value="UniProtKB-KW"/>
</dbReference>
<proteinExistence type="inferred from homology"/>
<keyword evidence="7" id="KW-0503">Monooxygenase</keyword>
<reference evidence="8" key="1">
    <citation type="journal article" date="2020" name="Stud. Mycol.">
        <title>101 Dothideomycetes genomes: a test case for predicting lifestyles and emergence of pathogens.</title>
        <authorList>
            <person name="Haridas S."/>
            <person name="Albert R."/>
            <person name="Binder M."/>
            <person name="Bloem J."/>
            <person name="Labutti K."/>
            <person name="Salamov A."/>
            <person name="Andreopoulos B."/>
            <person name="Baker S."/>
            <person name="Barry K."/>
            <person name="Bills G."/>
            <person name="Bluhm B."/>
            <person name="Cannon C."/>
            <person name="Castanera R."/>
            <person name="Culley D."/>
            <person name="Daum C."/>
            <person name="Ezra D."/>
            <person name="Gonzalez J."/>
            <person name="Henrissat B."/>
            <person name="Kuo A."/>
            <person name="Liang C."/>
            <person name="Lipzen A."/>
            <person name="Lutzoni F."/>
            <person name="Magnuson J."/>
            <person name="Mondo S."/>
            <person name="Nolan M."/>
            <person name="Ohm R."/>
            <person name="Pangilinan J."/>
            <person name="Park H.-J."/>
            <person name="Ramirez L."/>
            <person name="Alfaro M."/>
            <person name="Sun H."/>
            <person name="Tritt A."/>
            <person name="Yoshinaga Y."/>
            <person name="Zwiers L.-H."/>
            <person name="Turgeon B."/>
            <person name="Goodwin S."/>
            <person name="Spatafora J."/>
            <person name="Crous P."/>
            <person name="Grigoriev I."/>
        </authorList>
    </citation>
    <scope>NUCLEOTIDE SEQUENCE</scope>
    <source>
        <strain evidence="8">CBS 690.94</strain>
    </source>
</reference>
<keyword evidence="4" id="KW-0274">FAD</keyword>
<dbReference type="PANTHER" id="PTHR43098:SF3">
    <property type="entry name" value="L-ORNITHINE N(5)-MONOOXYGENASE-RELATED"/>
    <property type="match status" value="1"/>
</dbReference>
<gene>
    <name evidence="8" type="ORF">P171DRAFT_438307</name>
</gene>
<keyword evidence="3" id="KW-0285">Flavoprotein</keyword>
<dbReference type="OrthoDB" id="66881at2759"/>
<evidence type="ECO:0000313" key="8">
    <source>
        <dbReference type="EMBL" id="KAF2451603.1"/>
    </source>
</evidence>
<comment type="caution">
    <text evidence="8">The sequence shown here is derived from an EMBL/GenBank/DDBJ whole genome shotgun (WGS) entry which is preliminary data.</text>
</comment>
<sequence>MSSLPTPERYDVVVVGGGFGGVYSLHHMRELGFATHMYEAGSGLGGIWHWNCYPGARVDVETPVYQLYAPELYKEWKWEERYSGRNEMVEYFNHIADKWDLRGEITLKTRVAHASWDQDNSRFRGVMCHTALWSKDIELKELPIWLFPWASASETRIVTNSRSKNRPNK</sequence>
<dbReference type="EMBL" id="MU001492">
    <property type="protein sequence ID" value="KAF2451603.1"/>
    <property type="molecule type" value="Genomic_DNA"/>
</dbReference>
<dbReference type="Pfam" id="PF13450">
    <property type="entry name" value="NAD_binding_8"/>
    <property type="match status" value="1"/>
</dbReference>
<keyword evidence="6" id="KW-0560">Oxidoreductase</keyword>
<dbReference type="Gene3D" id="3.50.50.60">
    <property type="entry name" value="FAD/NAD(P)-binding domain"/>
    <property type="match status" value="1"/>
</dbReference>
<evidence type="ECO:0000256" key="2">
    <source>
        <dbReference type="ARBA" id="ARBA00010139"/>
    </source>
</evidence>
<evidence type="ECO:0000256" key="4">
    <source>
        <dbReference type="ARBA" id="ARBA00022827"/>
    </source>
</evidence>
<comment type="cofactor">
    <cofactor evidence="1">
        <name>FAD</name>
        <dbReference type="ChEBI" id="CHEBI:57692"/>
    </cofactor>
</comment>
<evidence type="ECO:0000313" key="9">
    <source>
        <dbReference type="Proteomes" id="UP000799764"/>
    </source>
</evidence>
<accession>A0A9P4PYF4</accession>
<dbReference type="SUPFAM" id="SSF51905">
    <property type="entry name" value="FAD/NAD(P)-binding domain"/>
    <property type="match status" value="1"/>
</dbReference>
<dbReference type="InterPro" id="IPR036188">
    <property type="entry name" value="FAD/NAD-bd_sf"/>
</dbReference>
<evidence type="ECO:0000256" key="3">
    <source>
        <dbReference type="ARBA" id="ARBA00022630"/>
    </source>
</evidence>
<comment type="similarity">
    <text evidence="2">Belongs to the FAD-binding monooxygenase family.</text>
</comment>
<dbReference type="AlphaFoldDB" id="A0A9P4PYF4"/>